<evidence type="ECO:0000259" key="1">
    <source>
        <dbReference type="PROSITE" id="PS50280"/>
    </source>
</evidence>
<proteinExistence type="predicted"/>
<dbReference type="InterPro" id="IPR046341">
    <property type="entry name" value="SET_dom_sf"/>
</dbReference>
<dbReference type="OrthoDB" id="265717at2759"/>
<evidence type="ECO:0000313" key="3">
    <source>
        <dbReference type="Proteomes" id="UP000800092"/>
    </source>
</evidence>
<dbReference type="CDD" id="cd20071">
    <property type="entry name" value="SET_SMYD"/>
    <property type="match status" value="1"/>
</dbReference>
<gene>
    <name evidence="2" type="ORF">EV356DRAFT_320237</name>
</gene>
<dbReference type="Proteomes" id="UP000800092">
    <property type="component" value="Unassembled WGS sequence"/>
</dbReference>
<organism evidence="2 3">
    <name type="scientific">Viridothelium virens</name>
    <name type="common">Speckled blister lichen</name>
    <name type="synonym">Trypethelium virens</name>
    <dbReference type="NCBI Taxonomy" id="1048519"/>
    <lineage>
        <taxon>Eukaryota</taxon>
        <taxon>Fungi</taxon>
        <taxon>Dikarya</taxon>
        <taxon>Ascomycota</taxon>
        <taxon>Pezizomycotina</taxon>
        <taxon>Dothideomycetes</taxon>
        <taxon>Dothideomycetes incertae sedis</taxon>
        <taxon>Trypetheliales</taxon>
        <taxon>Trypetheliaceae</taxon>
        <taxon>Viridothelium</taxon>
    </lineage>
</organism>
<dbReference type="Pfam" id="PF00856">
    <property type="entry name" value="SET"/>
    <property type="match status" value="1"/>
</dbReference>
<name>A0A6A6GYG2_VIRVR</name>
<dbReference type="AlphaFoldDB" id="A0A6A6GYG2"/>
<dbReference type="PROSITE" id="PS50280">
    <property type="entry name" value="SET"/>
    <property type="match status" value="1"/>
</dbReference>
<dbReference type="InterPro" id="IPR053185">
    <property type="entry name" value="SET_domain_protein"/>
</dbReference>
<dbReference type="InterPro" id="IPR001214">
    <property type="entry name" value="SET_dom"/>
</dbReference>
<sequence length="339" mass="38718">MALIAGDHPYLRLSLPENAPFALKPSPGKGWGCFATRYIRRGSIILHEQAWFIFGKSLHELSESDMQECYNHLNGEQKRQFSHLGRNARTLYASKLDALRDNLLPLIPGLDTFGTMNVMRCGLLPISSRFNHSCLPNACIASVQRGIQAVKSIQEGDEINLCYGNSFEVKTTEERARELPFVCICEACNPERNFHYLSDMRRRLLQGIYYLTRGCNINVMHDTQENAVIEDITLKTRSENSEHSSVFLGICYHIRALLLEAEGLATPGLIKTYFYAAMYVTMRKFVRTSRSGPRPSRIEILQARNWMIKALEVMRYVPAPDLEESLDFEALEQQLWSDD</sequence>
<accession>A0A6A6GYG2</accession>
<evidence type="ECO:0000313" key="2">
    <source>
        <dbReference type="EMBL" id="KAF2230795.1"/>
    </source>
</evidence>
<reference evidence="2" key="1">
    <citation type="journal article" date="2020" name="Stud. Mycol.">
        <title>101 Dothideomycetes genomes: a test case for predicting lifestyles and emergence of pathogens.</title>
        <authorList>
            <person name="Haridas S."/>
            <person name="Albert R."/>
            <person name="Binder M."/>
            <person name="Bloem J."/>
            <person name="Labutti K."/>
            <person name="Salamov A."/>
            <person name="Andreopoulos B."/>
            <person name="Baker S."/>
            <person name="Barry K."/>
            <person name="Bills G."/>
            <person name="Bluhm B."/>
            <person name="Cannon C."/>
            <person name="Castanera R."/>
            <person name="Culley D."/>
            <person name="Daum C."/>
            <person name="Ezra D."/>
            <person name="Gonzalez J."/>
            <person name="Henrissat B."/>
            <person name="Kuo A."/>
            <person name="Liang C."/>
            <person name="Lipzen A."/>
            <person name="Lutzoni F."/>
            <person name="Magnuson J."/>
            <person name="Mondo S."/>
            <person name="Nolan M."/>
            <person name="Ohm R."/>
            <person name="Pangilinan J."/>
            <person name="Park H.-J."/>
            <person name="Ramirez L."/>
            <person name="Alfaro M."/>
            <person name="Sun H."/>
            <person name="Tritt A."/>
            <person name="Yoshinaga Y."/>
            <person name="Zwiers L.-H."/>
            <person name="Turgeon B."/>
            <person name="Goodwin S."/>
            <person name="Spatafora J."/>
            <person name="Crous P."/>
            <person name="Grigoriev I."/>
        </authorList>
    </citation>
    <scope>NUCLEOTIDE SEQUENCE</scope>
    <source>
        <strain evidence="2">Tuck. ex Michener</strain>
    </source>
</reference>
<feature type="domain" description="SET" evidence="1">
    <location>
        <begin position="19"/>
        <end position="164"/>
    </location>
</feature>
<dbReference type="PANTHER" id="PTHR47332:SF2">
    <property type="entry name" value="SET-6"/>
    <property type="match status" value="1"/>
</dbReference>
<dbReference type="PANTHER" id="PTHR47332">
    <property type="entry name" value="SET DOMAIN-CONTAINING PROTEIN 5"/>
    <property type="match status" value="1"/>
</dbReference>
<keyword evidence="3" id="KW-1185">Reference proteome</keyword>
<dbReference type="Gene3D" id="2.170.270.10">
    <property type="entry name" value="SET domain"/>
    <property type="match status" value="1"/>
</dbReference>
<dbReference type="EMBL" id="ML991835">
    <property type="protein sequence ID" value="KAF2230795.1"/>
    <property type="molecule type" value="Genomic_DNA"/>
</dbReference>
<dbReference type="SUPFAM" id="SSF82199">
    <property type="entry name" value="SET domain"/>
    <property type="match status" value="1"/>
</dbReference>
<protein>
    <submittedName>
        <fullName evidence="2">SET domain-containing protein</fullName>
    </submittedName>
</protein>
<dbReference type="SMART" id="SM00317">
    <property type="entry name" value="SET"/>
    <property type="match status" value="1"/>
</dbReference>